<name>A0ABV7A587_9BACI</name>
<evidence type="ECO:0000259" key="7">
    <source>
        <dbReference type="Pfam" id="PF05199"/>
    </source>
</evidence>
<keyword evidence="2" id="KW-0285">Flavoprotein</keyword>
<evidence type="ECO:0000313" key="9">
    <source>
        <dbReference type="Proteomes" id="UP001595387"/>
    </source>
</evidence>
<evidence type="ECO:0000256" key="2">
    <source>
        <dbReference type="ARBA" id="ARBA00022630"/>
    </source>
</evidence>
<dbReference type="Pfam" id="PF05199">
    <property type="entry name" value="GMC_oxred_C"/>
    <property type="match status" value="1"/>
</dbReference>
<feature type="domain" description="Glucose-methanol-choline oxidoreductase C-terminal" evidence="7">
    <location>
        <begin position="428"/>
        <end position="552"/>
    </location>
</feature>
<keyword evidence="4" id="KW-0560">Oxidoreductase</keyword>
<dbReference type="PANTHER" id="PTHR46056">
    <property type="entry name" value="LONG-CHAIN-ALCOHOL OXIDASE"/>
    <property type="match status" value="1"/>
</dbReference>
<feature type="compositionally biased region" description="Basic and acidic residues" evidence="5">
    <location>
        <begin position="580"/>
        <end position="599"/>
    </location>
</feature>
<proteinExistence type="inferred from homology"/>
<evidence type="ECO:0000256" key="4">
    <source>
        <dbReference type="ARBA" id="ARBA00023002"/>
    </source>
</evidence>
<protein>
    <submittedName>
        <fullName evidence="8">GMC family oxidoreductase</fullName>
    </submittedName>
</protein>
<dbReference type="Proteomes" id="UP001595387">
    <property type="component" value="Unassembled WGS sequence"/>
</dbReference>
<evidence type="ECO:0000256" key="3">
    <source>
        <dbReference type="ARBA" id="ARBA00022827"/>
    </source>
</evidence>
<keyword evidence="3" id="KW-0274">FAD</keyword>
<dbReference type="PANTHER" id="PTHR46056:SF12">
    <property type="entry name" value="LONG-CHAIN-ALCOHOL OXIDASE"/>
    <property type="match status" value="1"/>
</dbReference>
<dbReference type="EMBL" id="JBHRRZ010000012">
    <property type="protein sequence ID" value="MFC2947960.1"/>
    <property type="molecule type" value="Genomic_DNA"/>
</dbReference>
<dbReference type="SUPFAM" id="SSF51905">
    <property type="entry name" value="FAD/NAD(P)-binding domain"/>
    <property type="match status" value="1"/>
</dbReference>
<dbReference type="RefSeq" id="WP_390304400.1">
    <property type="nucleotide sequence ID" value="NZ_JBHRRZ010000012.1"/>
</dbReference>
<accession>A0ABV7A587</accession>
<gene>
    <name evidence="8" type="ORF">ACFODW_06340</name>
</gene>
<evidence type="ECO:0000259" key="6">
    <source>
        <dbReference type="Pfam" id="PF00732"/>
    </source>
</evidence>
<comment type="similarity">
    <text evidence="1">Belongs to the GMC oxidoreductase family.</text>
</comment>
<dbReference type="SUPFAM" id="SSF54373">
    <property type="entry name" value="FAD-linked reductases, C-terminal domain"/>
    <property type="match status" value="1"/>
</dbReference>
<feature type="domain" description="Glucose-methanol-choline oxidoreductase N-terminal" evidence="6">
    <location>
        <begin position="217"/>
        <end position="330"/>
    </location>
</feature>
<dbReference type="InterPro" id="IPR036188">
    <property type="entry name" value="FAD/NAD-bd_sf"/>
</dbReference>
<sequence>MAQELDKVEVVTVGVGWTAGIIAAELGKEGVKVVGLERGENRDTSDFQMVHDEYRYALRYELMQDASRETLTFRNHREERALPIRQWGSFLPGEGVGGAGVHWNGQTWRFLPYDLQIKSMTDQKYGRDKLGNEYTLQDWGITYEELEPYFYQFEQTAGISGEENPMGPPRSNPYPTPPMKSTPILDRFKEAAGNLGLHPFMMPSGNLSESYENPDGQRINACQYCGFCERFGCEYGAKSTPNVTVIPTALDTGNFEMRTDADVVEIIHDGEKATGVRYVDLKSGEEFIQPADIVVMTSYVMNNTRLLLQSGLGKPYNPDNGTGVIGKNYCYQILPGATGYFEEEKFNTFMGAGALGASVDDYNGDNFDHSDLGFIHGGVMSITQTGRRPIANNPVPKGTPGWGADFKAQSLRYFNRSLSIGAQGASMPHKNNYMDLDPTYKDAHGNPLLRLNYDFTEQDRKLHEYLSDRAAEIMEEMGADIVERATMPDHYDIVPYQTTHNTGGVIMGDDPETSAVNNYLQMWDHENVFVVGASAFAHNGGYNPTGTVGALAYRAAEGILQYRENGGQLVQGNQKSKSKLAQEAKDQKAKEEKNDRKLA</sequence>
<dbReference type="Gene3D" id="3.50.50.60">
    <property type="entry name" value="FAD/NAD(P)-binding domain"/>
    <property type="match status" value="2"/>
</dbReference>
<organism evidence="8 9">
    <name type="scientific">Virgibacillus sediminis</name>
    <dbReference type="NCBI Taxonomy" id="202260"/>
    <lineage>
        <taxon>Bacteria</taxon>
        <taxon>Bacillati</taxon>
        <taxon>Bacillota</taxon>
        <taxon>Bacilli</taxon>
        <taxon>Bacillales</taxon>
        <taxon>Bacillaceae</taxon>
        <taxon>Virgibacillus</taxon>
    </lineage>
</organism>
<keyword evidence="9" id="KW-1185">Reference proteome</keyword>
<feature type="region of interest" description="Disordered" evidence="5">
    <location>
        <begin position="568"/>
        <end position="599"/>
    </location>
</feature>
<evidence type="ECO:0000313" key="8">
    <source>
        <dbReference type="EMBL" id="MFC2947960.1"/>
    </source>
</evidence>
<reference evidence="9" key="1">
    <citation type="journal article" date="2019" name="Int. J. Syst. Evol. Microbiol.">
        <title>The Global Catalogue of Microorganisms (GCM) 10K type strain sequencing project: providing services to taxonomists for standard genome sequencing and annotation.</title>
        <authorList>
            <consortium name="The Broad Institute Genomics Platform"/>
            <consortium name="The Broad Institute Genome Sequencing Center for Infectious Disease"/>
            <person name="Wu L."/>
            <person name="Ma J."/>
        </authorList>
    </citation>
    <scope>NUCLEOTIDE SEQUENCE [LARGE SCALE GENOMIC DNA]</scope>
    <source>
        <strain evidence="9">KCTC 13193</strain>
    </source>
</reference>
<dbReference type="InterPro" id="IPR007867">
    <property type="entry name" value="GMC_OxRtase_C"/>
</dbReference>
<dbReference type="Pfam" id="PF00732">
    <property type="entry name" value="GMC_oxred_N"/>
    <property type="match status" value="1"/>
</dbReference>
<evidence type="ECO:0000256" key="1">
    <source>
        <dbReference type="ARBA" id="ARBA00010790"/>
    </source>
</evidence>
<evidence type="ECO:0000256" key="5">
    <source>
        <dbReference type="SAM" id="MobiDB-lite"/>
    </source>
</evidence>
<comment type="caution">
    <text evidence="8">The sequence shown here is derived from an EMBL/GenBank/DDBJ whole genome shotgun (WGS) entry which is preliminary data.</text>
</comment>
<dbReference type="InterPro" id="IPR000172">
    <property type="entry name" value="GMC_OxRdtase_N"/>
</dbReference>